<comment type="subcellular location">
    <subcellularLocation>
        <location evidence="1">Cytoplasm</location>
    </subcellularLocation>
</comment>
<dbReference type="GO" id="GO:0016279">
    <property type="term" value="F:protein-lysine N-methyltransferase activity"/>
    <property type="evidence" value="ECO:0007669"/>
    <property type="project" value="UniProtKB-UniRule"/>
</dbReference>
<feature type="binding site" evidence="1">
    <location>
        <position position="138"/>
    </location>
    <ligand>
        <name>S-adenosyl-L-methionine</name>
        <dbReference type="ChEBI" id="CHEBI:59789"/>
    </ligand>
</feature>
<dbReference type="InterPro" id="IPR033684">
    <property type="entry name" value="EFM6"/>
</dbReference>
<feature type="binding site" evidence="1">
    <location>
        <position position="110"/>
    </location>
    <ligand>
        <name>S-adenosyl-L-methionine</name>
        <dbReference type="ChEBI" id="CHEBI:59789"/>
    </ligand>
</feature>
<dbReference type="Proteomes" id="UP000799776">
    <property type="component" value="Unassembled WGS sequence"/>
</dbReference>
<dbReference type="OrthoDB" id="407325at2759"/>
<proteinExistence type="inferred from homology"/>
<gene>
    <name evidence="1" type="primary">EFM6</name>
    <name evidence="2" type="ORF">K490DRAFT_67238</name>
</gene>
<protein>
    <recommendedName>
        <fullName evidence="1">Protein-lysine N-methyltransferase EFM6</fullName>
        <ecNumber evidence="1">2.1.1.-</ecNumber>
    </recommendedName>
    <alternativeName>
        <fullName evidence="1">Elongation factor methyltransferase 6</fullName>
    </alternativeName>
</protein>
<dbReference type="HAMAP" id="MF_03198">
    <property type="entry name" value="Methyltr_EFM6"/>
    <property type="match status" value="1"/>
</dbReference>
<keyword evidence="1" id="KW-0963">Cytoplasm</keyword>
<keyword evidence="1" id="KW-0808">Transferase</keyword>
<dbReference type="EC" id="2.1.1.-" evidence="1"/>
<dbReference type="Pfam" id="PF10294">
    <property type="entry name" value="Methyltransf_16"/>
    <property type="match status" value="1"/>
</dbReference>
<dbReference type="Gene3D" id="3.40.50.150">
    <property type="entry name" value="Vaccinia Virus protein VP39"/>
    <property type="match status" value="1"/>
</dbReference>
<dbReference type="PANTHER" id="PTHR14614">
    <property type="entry name" value="HEPATOCELLULAR CARCINOMA-ASSOCIATED ANTIGEN"/>
    <property type="match status" value="1"/>
</dbReference>
<comment type="function">
    <text evidence="1">S-adenosyl-L-methionine-dependent protein-lysine N-methyltransferase that methylates elongation factor 1-alpha.</text>
</comment>
<reference evidence="2" key="1">
    <citation type="journal article" date="2020" name="Stud. Mycol.">
        <title>101 Dothideomycetes genomes: a test case for predicting lifestyles and emergence of pathogens.</title>
        <authorList>
            <person name="Haridas S."/>
            <person name="Albert R."/>
            <person name="Binder M."/>
            <person name="Bloem J."/>
            <person name="Labutti K."/>
            <person name="Salamov A."/>
            <person name="Andreopoulos B."/>
            <person name="Baker S."/>
            <person name="Barry K."/>
            <person name="Bills G."/>
            <person name="Bluhm B."/>
            <person name="Cannon C."/>
            <person name="Castanera R."/>
            <person name="Culley D."/>
            <person name="Daum C."/>
            <person name="Ezra D."/>
            <person name="Gonzalez J."/>
            <person name="Henrissat B."/>
            <person name="Kuo A."/>
            <person name="Liang C."/>
            <person name="Lipzen A."/>
            <person name="Lutzoni F."/>
            <person name="Magnuson J."/>
            <person name="Mondo S."/>
            <person name="Nolan M."/>
            <person name="Ohm R."/>
            <person name="Pangilinan J."/>
            <person name="Park H.-J."/>
            <person name="Ramirez L."/>
            <person name="Alfaro M."/>
            <person name="Sun H."/>
            <person name="Tritt A."/>
            <person name="Yoshinaga Y."/>
            <person name="Zwiers L.-H."/>
            <person name="Turgeon B."/>
            <person name="Goodwin S."/>
            <person name="Spatafora J."/>
            <person name="Crous P."/>
            <person name="Grigoriev I."/>
        </authorList>
    </citation>
    <scope>NUCLEOTIDE SEQUENCE</scope>
    <source>
        <strain evidence="2">CBS 121410</strain>
    </source>
</reference>
<dbReference type="AlphaFoldDB" id="A0A9P4LXC7"/>
<dbReference type="EMBL" id="ML978727">
    <property type="protein sequence ID" value="KAF2085951.1"/>
    <property type="molecule type" value="Genomic_DNA"/>
</dbReference>
<keyword evidence="3" id="KW-1185">Reference proteome</keyword>
<feature type="binding site" evidence="1">
    <location>
        <position position="163"/>
    </location>
    <ligand>
        <name>S-adenosyl-L-methionine</name>
        <dbReference type="ChEBI" id="CHEBI:59789"/>
    </ligand>
</feature>
<sequence length="244" mass="26919">MASSDSEDFSPFNISTDLAPLPVYKPAGTAHVDFDSLLPAPGLALREDLATGCGGQLWPAGMVLAKYMLRYQREGLRGKKILELGAGGGLVGLAVALGCQGFREPLWITDMEAMDGLMRDNIMLNQLGGRVEAKIYNWGEPAPRELRGEGGDGQVQVDTVLAADCVYFEPAFPLLLQTLEDVIGEGTTCWFCFKKRRRADLHFVKQLKKKFEVVEVSEDVDREVYKRENLFLYKITRKAPGAAS</sequence>
<dbReference type="PANTHER" id="PTHR14614:SF152">
    <property type="entry name" value="PROTEIN-LYSINE N-METHYLTRANSFERASE EFM6"/>
    <property type="match status" value="1"/>
</dbReference>
<keyword evidence="1" id="KW-0489">Methyltransferase</keyword>
<feature type="binding site" evidence="1">
    <location>
        <begin position="85"/>
        <end position="87"/>
    </location>
    <ligand>
        <name>S-adenosyl-L-methionine</name>
        <dbReference type="ChEBI" id="CHEBI:59789"/>
    </ligand>
</feature>
<dbReference type="InterPro" id="IPR029063">
    <property type="entry name" value="SAM-dependent_MTases_sf"/>
</dbReference>
<comment type="caution">
    <text evidence="2">The sequence shown here is derived from an EMBL/GenBank/DDBJ whole genome shotgun (WGS) entry which is preliminary data.</text>
</comment>
<name>A0A9P4LXC7_9PEZI</name>
<comment type="similarity">
    <text evidence="1">Belongs to the class I-like SAM-binding methyltransferase superfamily. METTL21 family. EFM6 subfamily.</text>
</comment>
<evidence type="ECO:0000313" key="2">
    <source>
        <dbReference type="EMBL" id="KAF2085951.1"/>
    </source>
</evidence>
<accession>A0A9P4LXC7</accession>
<dbReference type="InterPro" id="IPR019410">
    <property type="entry name" value="Methyltransf_16"/>
</dbReference>
<dbReference type="SUPFAM" id="SSF53335">
    <property type="entry name" value="S-adenosyl-L-methionine-dependent methyltransferases"/>
    <property type="match status" value="1"/>
</dbReference>
<evidence type="ECO:0000256" key="1">
    <source>
        <dbReference type="HAMAP-Rule" id="MF_03198"/>
    </source>
</evidence>
<dbReference type="GO" id="GO:0032259">
    <property type="term" value="P:methylation"/>
    <property type="evidence" value="ECO:0007669"/>
    <property type="project" value="UniProtKB-KW"/>
</dbReference>
<dbReference type="GO" id="GO:0005829">
    <property type="term" value="C:cytosol"/>
    <property type="evidence" value="ECO:0007669"/>
    <property type="project" value="TreeGrafter"/>
</dbReference>
<keyword evidence="1" id="KW-0949">S-adenosyl-L-methionine</keyword>
<evidence type="ECO:0000313" key="3">
    <source>
        <dbReference type="Proteomes" id="UP000799776"/>
    </source>
</evidence>
<feature type="binding site" evidence="1">
    <location>
        <position position="58"/>
    </location>
    <ligand>
        <name>S-adenosyl-L-methionine</name>
        <dbReference type="ChEBI" id="CHEBI:59789"/>
    </ligand>
</feature>
<organism evidence="2 3">
    <name type="scientific">Saccharata proteae CBS 121410</name>
    <dbReference type="NCBI Taxonomy" id="1314787"/>
    <lineage>
        <taxon>Eukaryota</taxon>
        <taxon>Fungi</taxon>
        <taxon>Dikarya</taxon>
        <taxon>Ascomycota</taxon>
        <taxon>Pezizomycotina</taxon>
        <taxon>Dothideomycetes</taxon>
        <taxon>Dothideomycetes incertae sedis</taxon>
        <taxon>Botryosphaeriales</taxon>
        <taxon>Saccharataceae</taxon>
        <taxon>Saccharata</taxon>
    </lineage>
</organism>